<feature type="region of interest" description="Disordered" evidence="1">
    <location>
        <begin position="1"/>
        <end position="22"/>
    </location>
</feature>
<dbReference type="Proteomes" id="UP000000763">
    <property type="component" value="Chromosome 4"/>
</dbReference>
<name>Q7FAB8_ORYSJ</name>
<reference evidence="3" key="1">
    <citation type="journal article" date="2005" name="Nature">
        <title>The map-based sequence of the rice genome.</title>
        <authorList>
            <consortium name="International rice genome sequencing project (IRGSP)"/>
            <person name="Matsumoto T."/>
            <person name="Wu J."/>
            <person name="Kanamori H."/>
            <person name="Katayose Y."/>
            <person name="Fujisawa M."/>
            <person name="Namiki N."/>
            <person name="Mizuno H."/>
            <person name="Yamamoto K."/>
            <person name="Antonio B.A."/>
            <person name="Baba T."/>
            <person name="Sakata K."/>
            <person name="Nagamura Y."/>
            <person name="Aoki H."/>
            <person name="Arikawa K."/>
            <person name="Arita K."/>
            <person name="Bito T."/>
            <person name="Chiden Y."/>
            <person name="Fujitsuka N."/>
            <person name="Fukunaka R."/>
            <person name="Hamada M."/>
            <person name="Harada C."/>
            <person name="Hayashi A."/>
            <person name="Hijishita S."/>
            <person name="Honda M."/>
            <person name="Hosokawa S."/>
            <person name="Ichikawa Y."/>
            <person name="Idonuma A."/>
            <person name="Iijima M."/>
            <person name="Ikeda M."/>
            <person name="Ikeno M."/>
            <person name="Ito K."/>
            <person name="Ito S."/>
            <person name="Ito T."/>
            <person name="Ito Y."/>
            <person name="Ito Y."/>
            <person name="Iwabuchi A."/>
            <person name="Kamiya K."/>
            <person name="Karasawa W."/>
            <person name="Kurita K."/>
            <person name="Katagiri S."/>
            <person name="Kikuta A."/>
            <person name="Kobayashi H."/>
            <person name="Kobayashi N."/>
            <person name="Machita K."/>
            <person name="Maehara T."/>
            <person name="Masukawa M."/>
            <person name="Mizubayashi T."/>
            <person name="Mukai Y."/>
            <person name="Nagasaki H."/>
            <person name="Nagata Y."/>
            <person name="Naito S."/>
            <person name="Nakashima M."/>
            <person name="Nakama Y."/>
            <person name="Nakamichi Y."/>
            <person name="Nakamura M."/>
            <person name="Meguro A."/>
            <person name="Negishi M."/>
            <person name="Ohta I."/>
            <person name="Ohta T."/>
            <person name="Okamoto M."/>
            <person name="Ono N."/>
            <person name="Saji S."/>
            <person name="Sakaguchi M."/>
            <person name="Sakai K."/>
            <person name="Shibata M."/>
            <person name="Shimokawa T."/>
            <person name="Song J."/>
            <person name="Takazaki Y."/>
            <person name="Terasawa K."/>
            <person name="Tsugane M."/>
            <person name="Tsuji K."/>
            <person name="Ueda S."/>
            <person name="Waki K."/>
            <person name="Yamagata H."/>
            <person name="Yamamoto M."/>
            <person name="Yamamoto S."/>
            <person name="Yamane H."/>
            <person name="Yoshiki S."/>
            <person name="Yoshihara R."/>
            <person name="Yukawa K."/>
            <person name="Zhong H."/>
            <person name="Yano M."/>
            <person name="Yuan Q."/>
            <person name="Ouyang S."/>
            <person name="Liu J."/>
            <person name="Jones K.M."/>
            <person name="Gansberger K."/>
            <person name="Moffat K."/>
            <person name="Hill J."/>
            <person name="Bera J."/>
            <person name="Fadrosh D."/>
            <person name="Jin S."/>
            <person name="Johri S."/>
            <person name="Kim M."/>
            <person name="Overton L."/>
            <person name="Reardon M."/>
            <person name="Tsitrin T."/>
            <person name="Vuong H."/>
            <person name="Weaver B."/>
            <person name="Ciecko A."/>
            <person name="Tallon L."/>
            <person name="Jackson J."/>
            <person name="Pai G."/>
            <person name="Aken S.V."/>
            <person name="Utterback T."/>
            <person name="Reidmuller S."/>
            <person name="Feldblyum T."/>
            <person name="Hsiao J."/>
            <person name="Zismann V."/>
            <person name="Iobst S."/>
            <person name="de Vazeille A.R."/>
            <person name="Buell C.R."/>
            <person name="Ying K."/>
            <person name="Li Y."/>
            <person name="Lu T."/>
            <person name="Huang Y."/>
            <person name="Zhao Q."/>
            <person name="Feng Q."/>
            <person name="Zhang L."/>
            <person name="Zhu J."/>
            <person name="Weng Q."/>
            <person name="Mu J."/>
            <person name="Lu Y."/>
            <person name="Fan D."/>
            <person name="Liu Y."/>
            <person name="Guan J."/>
            <person name="Zhang Y."/>
            <person name="Yu S."/>
            <person name="Liu X."/>
            <person name="Zhang Y."/>
            <person name="Hong G."/>
            <person name="Han B."/>
            <person name="Choisne N."/>
            <person name="Demange N."/>
            <person name="Orjeda G."/>
            <person name="Samain S."/>
            <person name="Cattolico L."/>
            <person name="Pelletier E."/>
            <person name="Couloux A."/>
            <person name="Segurens B."/>
            <person name="Wincker P."/>
            <person name="D'Hont A."/>
            <person name="Scarpelli C."/>
            <person name="Weissenbach J."/>
            <person name="Salanoubat M."/>
            <person name="Quetier F."/>
            <person name="Yu Y."/>
            <person name="Kim H.R."/>
            <person name="Rambo T."/>
            <person name="Currie J."/>
            <person name="Collura K."/>
            <person name="Luo M."/>
            <person name="Yang T."/>
            <person name="Ammiraju J.S.S."/>
            <person name="Engler F."/>
            <person name="Soderlund C."/>
            <person name="Wing R.A."/>
            <person name="Palmer L.E."/>
            <person name="de la Bastide M."/>
            <person name="Spiegel L."/>
            <person name="Nascimento L."/>
            <person name="Zutavern T."/>
            <person name="O'Shaughnessy A."/>
            <person name="Dike S."/>
            <person name="Dedhia N."/>
            <person name="Preston R."/>
            <person name="Balija V."/>
            <person name="McCombie W.R."/>
            <person name="Chow T."/>
            <person name="Chen H."/>
            <person name="Chung M."/>
            <person name="Chen C."/>
            <person name="Shaw J."/>
            <person name="Wu H."/>
            <person name="Hsiao K."/>
            <person name="Chao Y."/>
            <person name="Chu M."/>
            <person name="Cheng C."/>
            <person name="Hour A."/>
            <person name="Lee P."/>
            <person name="Lin S."/>
            <person name="Lin Y."/>
            <person name="Liou J."/>
            <person name="Liu S."/>
            <person name="Hsing Y."/>
            <person name="Raghuvanshi S."/>
            <person name="Mohanty A."/>
            <person name="Bharti A.K."/>
            <person name="Gaur A."/>
            <person name="Gupta V."/>
            <person name="Kumar D."/>
            <person name="Ravi V."/>
            <person name="Vij S."/>
            <person name="Kapur A."/>
            <person name="Khurana P."/>
            <person name="Khurana P."/>
            <person name="Khurana J.P."/>
            <person name="Tyagi A.K."/>
            <person name="Gaikwad K."/>
            <person name="Singh A."/>
            <person name="Dalal V."/>
            <person name="Srivastava S."/>
            <person name="Dixit A."/>
            <person name="Pal A.K."/>
            <person name="Ghazi I.A."/>
            <person name="Yadav M."/>
            <person name="Pandit A."/>
            <person name="Bhargava A."/>
            <person name="Sureshbabu K."/>
            <person name="Batra K."/>
            <person name="Sharma T.R."/>
            <person name="Mohapatra T."/>
            <person name="Singh N.K."/>
            <person name="Messing J."/>
            <person name="Nelson A.B."/>
            <person name="Fuks G."/>
            <person name="Kavchok S."/>
            <person name="Keizer G."/>
            <person name="Linton E."/>
            <person name="Llaca V."/>
            <person name="Song R."/>
            <person name="Tanyolac B."/>
            <person name="Young S."/>
            <person name="Ho-Il K."/>
            <person name="Hahn J.H."/>
            <person name="Sangsakoo G."/>
            <person name="Vanavichit A."/>
            <person name="de Mattos Luiz.A.T."/>
            <person name="Zimmer P.D."/>
            <person name="Malone G."/>
            <person name="Dellagostin O."/>
            <person name="de Oliveira A.C."/>
            <person name="Bevan M."/>
            <person name="Bancroft I."/>
            <person name="Minx P."/>
            <person name="Cordum H."/>
            <person name="Wilson R."/>
            <person name="Cheng Z."/>
            <person name="Jin W."/>
            <person name="Jiang J."/>
            <person name="Leong S.A."/>
            <person name="Iwama H."/>
            <person name="Gojobori T."/>
            <person name="Itoh T."/>
            <person name="Niimura Y."/>
            <person name="Fujii Y."/>
            <person name="Habara T."/>
            <person name="Sakai H."/>
            <person name="Sato Y."/>
            <person name="Wilson G."/>
            <person name="Kumar K."/>
            <person name="McCouch S."/>
            <person name="Juretic N."/>
            <person name="Hoen D."/>
            <person name="Wright S."/>
            <person name="Bruskiewich R."/>
            <person name="Bureau T."/>
            <person name="Miyao A."/>
            <person name="Hirochika H."/>
            <person name="Nishikawa T."/>
            <person name="Kadowaki K."/>
            <person name="Sugiura M."/>
            <person name="Burr B."/>
            <person name="Sasaki T."/>
        </authorList>
    </citation>
    <scope>NUCLEOTIDE SEQUENCE [LARGE SCALE GENOMIC DNA]</scope>
    <source>
        <strain evidence="3">cv. Nipponbare</strain>
    </source>
</reference>
<organism evidence="2 3">
    <name type="scientific">Oryza sativa subsp. japonica</name>
    <name type="common">Rice</name>
    <dbReference type="NCBI Taxonomy" id="39947"/>
    <lineage>
        <taxon>Eukaryota</taxon>
        <taxon>Viridiplantae</taxon>
        <taxon>Streptophyta</taxon>
        <taxon>Embryophyta</taxon>
        <taxon>Tracheophyta</taxon>
        <taxon>Spermatophyta</taxon>
        <taxon>Magnoliopsida</taxon>
        <taxon>Liliopsida</taxon>
        <taxon>Poales</taxon>
        <taxon>Poaceae</taxon>
        <taxon>BOP clade</taxon>
        <taxon>Oryzoideae</taxon>
        <taxon>Oryzeae</taxon>
        <taxon>Oryzinae</taxon>
        <taxon>Oryza</taxon>
        <taxon>Oryza sativa</taxon>
    </lineage>
</organism>
<dbReference type="AlphaFoldDB" id="Q7FAB8"/>
<protein>
    <submittedName>
        <fullName evidence="2">OSJNBa0033H08.3 protein</fullName>
    </submittedName>
</protein>
<evidence type="ECO:0000256" key="1">
    <source>
        <dbReference type="SAM" id="MobiDB-lite"/>
    </source>
</evidence>
<proteinExistence type="predicted"/>
<accession>Q7FAB8</accession>
<evidence type="ECO:0000313" key="2">
    <source>
        <dbReference type="EMBL" id="CAE03979.3"/>
    </source>
</evidence>
<gene>
    <name evidence="2" type="primary">OSJNBa0033H08.3</name>
</gene>
<sequence length="89" mass="10327">MGINTRPPRRRGDKDNIDATKPQAYIRQDKLLDIDIRDKPRKTSYGTYGNQREESSDVFDLAKHGFKEKEYSVVDYAMILQSAMSITDR</sequence>
<dbReference type="EMBL" id="AL662942">
    <property type="protein sequence ID" value="CAE03979.3"/>
    <property type="molecule type" value="Genomic_DNA"/>
</dbReference>
<reference evidence="3" key="2">
    <citation type="journal article" date="2008" name="Nucleic Acids Res.">
        <title>The rice annotation project database (RAP-DB): 2008 update.</title>
        <authorList>
            <consortium name="The rice annotation project (RAP)"/>
        </authorList>
    </citation>
    <scope>GENOME REANNOTATION</scope>
    <source>
        <strain evidence="3">cv. Nipponbare</strain>
    </source>
</reference>
<evidence type="ECO:0000313" key="3">
    <source>
        <dbReference type="Proteomes" id="UP000000763"/>
    </source>
</evidence>